<organism evidence="1 2">
    <name type="scientific">Agrobacterium fabrum</name>
    <dbReference type="NCBI Taxonomy" id="1176649"/>
    <lineage>
        <taxon>Bacteria</taxon>
        <taxon>Pseudomonadati</taxon>
        <taxon>Pseudomonadota</taxon>
        <taxon>Alphaproteobacteria</taxon>
        <taxon>Hyphomicrobiales</taxon>
        <taxon>Rhizobiaceae</taxon>
        <taxon>Rhizobium/Agrobacterium group</taxon>
        <taxon>Agrobacterium</taxon>
        <taxon>Agrobacterium tumefaciens complex</taxon>
    </lineage>
</organism>
<dbReference type="PANTHER" id="PTHR36439">
    <property type="entry name" value="BLL4334 PROTEIN"/>
    <property type="match status" value="1"/>
</dbReference>
<dbReference type="AlphaFoldDB" id="A0A7Z7BHX2"/>
<dbReference type="PIRSF" id="PIRSF008502">
    <property type="entry name" value="UCP008502"/>
    <property type="match status" value="1"/>
</dbReference>
<dbReference type="RefSeq" id="WP_080808443.1">
    <property type="nucleotide sequence ID" value="NZ_CAKKLR010000002.1"/>
</dbReference>
<dbReference type="InterPro" id="IPR012545">
    <property type="entry name" value="DUF1697"/>
</dbReference>
<evidence type="ECO:0000313" key="2">
    <source>
        <dbReference type="Proteomes" id="UP000198917"/>
    </source>
</evidence>
<dbReference type="EMBL" id="FNEW01000001">
    <property type="protein sequence ID" value="SDJ27688.1"/>
    <property type="molecule type" value="Genomic_DNA"/>
</dbReference>
<proteinExistence type="predicted"/>
<protein>
    <submittedName>
        <fullName evidence="1">Uncharacterized conserved protein, DUF1697 family</fullName>
    </submittedName>
</protein>
<dbReference type="Gene3D" id="3.30.70.1280">
    <property type="entry name" value="SP0830-like domains"/>
    <property type="match status" value="1"/>
</dbReference>
<dbReference type="Pfam" id="PF08002">
    <property type="entry name" value="DUF1697"/>
    <property type="match status" value="1"/>
</dbReference>
<comment type="caution">
    <text evidence="1">The sequence shown here is derived from an EMBL/GenBank/DDBJ whole genome shotgun (WGS) entry which is preliminary data.</text>
</comment>
<reference evidence="1 2" key="1">
    <citation type="submission" date="2016-10" db="EMBL/GenBank/DDBJ databases">
        <authorList>
            <person name="Varghese N."/>
            <person name="Submissions S."/>
        </authorList>
    </citation>
    <scope>NUCLEOTIDE SEQUENCE [LARGE SCALE GENOMIC DNA]</scope>
    <source>
        <strain evidence="1 2">PDC82</strain>
    </source>
</reference>
<name>A0A7Z7BHX2_9HYPH</name>
<dbReference type="SUPFAM" id="SSF160379">
    <property type="entry name" value="SP0830-like"/>
    <property type="match status" value="1"/>
</dbReference>
<dbReference type="PANTHER" id="PTHR36439:SF1">
    <property type="entry name" value="DUF1697 DOMAIN-CONTAINING PROTEIN"/>
    <property type="match status" value="1"/>
</dbReference>
<accession>A0A7Z7BHX2</accession>
<evidence type="ECO:0000313" key="1">
    <source>
        <dbReference type="EMBL" id="SDJ27688.1"/>
    </source>
</evidence>
<dbReference type="Proteomes" id="UP000198917">
    <property type="component" value="Unassembled WGS sequence"/>
</dbReference>
<sequence>MNDYVALLHSIVLGPGKRLIMADLRALAEELGFAECKTLVATGNLVFCAEAAPVREIEDRLERAFETRFGRHVDILVRSGRDWLKLAADNPFPHGNPPDVCVRVMREPLDENVLGLFDKSRQREEVAVVGGDLWIDFQGKPSESRLLSVLTTKRLGIGTTRNANTVNGLAEMLRRPALHL</sequence>
<gene>
    <name evidence="1" type="ORF">SAMN05428983_0947</name>
</gene>